<accession>J9F6N9</accession>
<gene>
    <name evidence="1" type="ORF">EVA_21362</name>
</gene>
<comment type="caution">
    <text evidence="1">The sequence shown here is derived from an EMBL/GenBank/DDBJ whole genome shotgun (WGS) entry which is preliminary data.</text>
</comment>
<organism evidence="1">
    <name type="scientific">gut metagenome</name>
    <dbReference type="NCBI Taxonomy" id="749906"/>
    <lineage>
        <taxon>unclassified sequences</taxon>
        <taxon>metagenomes</taxon>
        <taxon>organismal metagenomes</taxon>
    </lineage>
</organism>
<reference evidence="1" key="1">
    <citation type="journal article" date="2012" name="PLoS ONE">
        <title>Gene sets for utilization of primary and secondary nutrition supplies in the distal gut of endangered iberian lynx.</title>
        <authorList>
            <person name="Alcaide M."/>
            <person name="Messina E."/>
            <person name="Richter M."/>
            <person name="Bargiela R."/>
            <person name="Peplies J."/>
            <person name="Huws S.A."/>
            <person name="Newbold C.J."/>
            <person name="Golyshin P.N."/>
            <person name="Simon M.A."/>
            <person name="Lopez G."/>
            <person name="Yakimov M.M."/>
            <person name="Ferrer M."/>
        </authorList>
    </citation>
    <scope>NUCLEOTIDE SEQUENCE</scope>
</reference>
<proteinExistence type="predicted"/>
<dbReference type="EMBL" id="AMCI01008777">
    <property type="protein sequence ID" value="EJW90531.1"/>
    <property type="molecule type" value="Genomic_DNA"/>
</dbReference>
<dbReference type="AlphaFoldDB" id="J9F6N9"/>
<protein>
    <submittedName>
        <fullName evidence="1">Uncharacterized protein</fullName>
    </submittedName>
</protein>
<evidence type="ECO:0000313" key="1">
    <source>
        <dbReference type="EMBL" id="EJW90531.1"/>
    </source>
</evidence>
<sequence>MLVLYPQLQFLHLKHLSCYFLLSPTTAATKLPCLSNIVSFYSFLPI</sequence>
<name>J9F6N9_9ZZZZ</name>